<evidence type="ECO:0000256" key="2">
    <source>
        <dbReference type="SAM" id="Phobius"/>
    </source>
</evidence>
<dbReference type="Pfam" id="PF01554">
    <property type="entry name" value="MatE"/>
    <property type="match status" value="1"/>
</dbReference>
<gene>
    <name evidence="3" type="ORF">STAS_22157</name>
</gene>
<name>A0A5A7QIM5_STRAF</name>
<dbReference type="Proteomes" id="UP000325081">
    <property type="component" value="Unassembled WGS sequence"/>
</dbReference>
<feature type="transmembrane region" description="Helical" evidence="2">
    <location>
        <begin position="12"/>
        <end position="41"/>
    </location>
</feature>
<feature type="transmembrane region" description="Helical" evidence="2">
    <location>
        <begin position="61"/>
        <end position="81"/>
    </location>
</feature>
<evidence type="ECO:0000313" key="4">
    <source>
        <dbReference type="Proteomes" id="UP000325081"/>
    </source>
</evidence>
<evidence type="ECO:0000313" key="3">
    <source>
        <dbReference type="EMBL" id="GER45229.1"/>
    </source>
</evidence>
<keyword evidence="2" id="KW-1133">Transmembrane helix</keyword>
<dbReference type="GO" id="GO:0042910">
    <property type="term" value="F:xenobiotic transmembrane transporter activity"/>
    <property type="evidence" value="ECO:0007669"/>
    <property type="project" value="InterPro"/>
</dbReference>
<dbReference type="EMBL" id="BKCP01007181">
    <property type="protein sequence ID" value="GER45229.1"/>
    <property type="molecule type" value="Genomic_DNA"/>
</dbReference>
<proteinExistence type="inferred from homology"/>
<reference evidence="4" key="1">
    <citation type="journal article" date="2019" name="Curr. Biol.">
        <title>Genome Sequence of Striga asiatica Provides Insight into the Evolution of Plant Parasitism.</title>
        <authorList>
            <person name="Yoshida S."/>
            <person name="Kim S."/>
            <person name="Wafula E.K."/>
            <person name="Tanskanen J."/>
            <person name="Kim Y.M."/>
            <person name="Honaas L."/>
            <person name="Yang Z."/>
            <person name="Spallek T."/>
            <person name="Conn C.E."/>
            <person name="Ichihashi Y."/>
            <person name="Cheong K."/>
            <person name="Cui S."/>
            <person name="Der J.P."/>
            <person name="Gundlach H."/>
            <person name="Jiao Y."/>
            <person name="Hori C."/>
            <person name="Ishida J.K."/>
            <person name="Kasahara H."/>
            <person name="Kiba T."/>
            <person name="Kim M.S."/>
            <person name="Koo N."/>
            <person name="Laohavisit A."/>
            <person name="Lee Y.H."/>
            <person name="Lumba S."/>
            <person name="McCourt P."/>
            <person name="Mortimer J.C."/>
            <person name="Mutuku J.M."/>
            <person name="Nomura T."/>
            <person name="Sasaki-Sekimoto Y."/>
            <person name="Seto Y."/>
            <person name="Wang Y."/>
            <person name="Wakatake T."/>
            <person name="Sakakibara H."/>
            <person name="Demura T."/>
            <person name="Yamaguchi S."/>
            <person name="Yoneyama K."/>
            <person name="Manabe R.I."/>
            <person name="Nelson D.C."/>
            <person name="Schulman A.H."/>
            <person name="Timko M.P."/>
            <person name="dePamphilis C.W."/>
            <person name="Choi D."/>
            <person name="Shirasu K."/>
        </authorList>
    </citation>
    <scope>NUCLEOTIDE SEQUENCE [LARGE SCALE GENOMIC DNA]</scope>
    <source>
        <strain evidence="4">cv. UVA1</strain>
    </source>
</reference>
<evidence type="ECO:0000256" key="1">
    <source>
        <dbReference type="ARBA" id="ARBA00010199"/>
    </source>
</evidence>
<dbReference type="GO" id="GO:0016020">
    <property type="term" value="C:membrane"/>
    <property type="evidence" value="ECO:0007669"/>
    <property type="project" value="InterPro"/>
</dbReference>
<keyword evidence="2" id="KW-0472">Membrane</keyword>
<dbReference type="OrthoDB" id="1937400at2759"/>
<comment type="similarity">
    <text evidence="1">Belongs to the multi antimicrobial extrusion (MATE) (TC 2.A.66.1) family.</text>
</comment>
<dbReference type="PANTHER" id="PTHR11206">
    <property type="entry name" value="MULTIDRUG RESISTANCE PROTEIN"/>
    <property type="match status" value="1"/>
</dbReference>
<keyword evidence="4" id="KW-1185">Reference proteome</keyword>
<accession>A0A5A7QIM5</accession>
<comment type="caution">
    <text evidence="3">The sequence shown here is derived from an EMBL/GenBank/DDBJ whole genome shotgun (WGS) entry which is preliminary data.</text>
</comment>
<dbReference type="InterPro" id="IPR002528">
    <property type="entry name" value="MATE_fam"/>
</dbReference>
<organism evidence="3 4">
    <name type="scientific">Striga asiatica</name>
    <name type="common">Asiatic witchweed</name>
    <name type="synonym">Buchnera asiatica</name>
    <dbReference type="NCBI Taxonomy" id="4170"/>
    <lineage>
        <taxon>Eukaryota</taxon>
        <taxon>Viridiplantae</taxon>
        <taxon>Streptophyta</taxon>
        <taxon>Embryophyta</taxon>
        <taxon>Tracheophyta</taxon>
        <taxon>Spermatophyta</taxon>
        <taxon>Magnoliopsida</taxon>
        <taxon>eudicotyledons</taxon>
        <taxon>Gunneridae</taxon>
        <taxon>Pentapetalae</taxon>
        <taxon>asterids</taxon>
        <taxon>lamiids</taxon>
        <taxon>Lamiales</taxon>
        <taxon>Orobanchaceae</taxon>
        <taxon>Buchnereae</taxon>
        <taxon>Striga</taxon>
    </lineage>
</organism>
<dbReference type="GO" id="GO:0015297">
    <property type="term" value="F:antiporter activity"/>
    <property type="evidence" value="ECO:0007669"/>
    <property type="project" value="InterPro"/>
</dbReference>
<dbReference type="AlphaFoldDB" id="A0A5A7QIM5"/>
<protein>
    <submittedName>
        <fullName evidence="3">MATE efflux family protein</fullName>
    </submittedName>
</protein>
<keyword evidence="2" id="KW-0812">Transmembrane</keyword>
<sequence length="104" mass="11554">MGCRGLCSGRFWYFMSIIVLTVCMNLNGWEGMLFIGVNATISVRVSNELGPGHPRAAKFKYSVFVIVFESLLIGLLSMVIITKDHFAILFTSSVKMQKEVSDLA</sequence>